<dbReference type="InterPro" id="IPR057447">
    <property type="entry name" value="Bbp19-like_phage"/>
</dbReference>
<accession>X1S866</accession>
<dbReference type="Pfam" id="PF25181">
    <property type="entry name" value="Phage_Bbp19"/>
    <property type="match status" value="1"/>
</dbReference>
<evidence type="ECO:0000259" key="1">
    <source>
        <dbReference type="Pfam" id="PF25181"/>
    </source>
</evidence>
<organism evidence="2">
    <name type="scientific">marine sediment metagenome</name>
    <dbReference type="NCBI Taxonomy" id="412755"/>
    <lineage>
        <taxon>unclassified sequences</taxon>
        <taxon>metagenomes</taxon>
        <taxon>ecological metagenomes</taxon>
    </lineage>
</organism>
<feature type="non-terminal residue" evidence="2">
    <location>
        <position position="1"/>
    </location>
</feature>
<dbReference type="AlphaFoldDB" id="X1S866"/>
<protein>
    <recommendedName>
        <fullName evidence="1">Bbp19-like phage domain-containing protein</fullName>
    </recommendedName>
</protein>
<comment type="caution">
    <text evidence="2">The sequence shown here is derived from an EMBL/GenBank/DDBJ whole genome shotgun (WGS) entry which is preliminary data.</text>
</comment>
<sequence length="86" mass="9722">AKRAENEGKQELVDIKSIISRPEGIRFFKRLMVLGKVFQTTFTGNSQTYFLEGHRNLALMIFHDIVDAAPDKIADLLVDKDEEKGG</sequence>
<name>X1S866_9ZZZZ</name>
<proteinExistence type="predicted"/>
<feature type="domain" description="Bbp19-like phage" evidence="1">
    <location>
        <begin position="17"/>
        <end position="76"/>
    </location>
</feature>
<reference evidence="2" key="1">
    <citation type="journal article" date="2014" name="Front. Microbiol.">
        <title>High frequency of phylogenetically diverse reductive dehalogenase-homologous genes in deep subseafloor sedimentary metagenomes.</title>
        <authorList>
            <person name="Kawai M."/>
            <person name="Futagami T."/>
            <person name="Toyoda A."/>
            <person name="Takaki Y."/>
            <person name="Nishi S."/>
            <person name="Hori S."/>
            <person name="Arai W."/>
            <person name="Tsubouchi T."/>
            <person name="Morono Y."/>
            <person name="Uchiyama I."/>
            <person name="Ito T."/>
            <person name="Fujiyama A."/>
            <person name="Inagaki F."/>
            <person name="Takami H."/>
        </authorList>
    </citation>
    <scope>NUCLEOTIDE SEQUENCE</scope>
    <source>
        <strain evidence="2">Expedition CK06-06</strain>
    </source>
</reference>
<evidence type="ECO:0000313" key="2">
    <source>
        <dbReference type="EMBL" id="GAI75301.1"/>
    </source>
</evidence>
<gene>
    <name evidence="2" type="ORF">S12H4_18317</name>
</gene>
<dbReference type="EMBL" id="BARW01009034">
    <property type="protein sequence ID" value="GAI75301.1"/>
    <property type="molecule type" value="Genomic_DNA"/>
</dbReference>